<dbReference type="Proteomes" id="UP000004473">
    <property type="component" value="Unassembled WGS sequence"/>
</dbReference>
<organism evidence="1 2">
    <name type="scientific">Neisseria sicca VK64</name>
    <dbReference type="NCBI Taxonomy" id="1095748"/>
    <lineage>
        <taxon>Bacteria</taxon>
        <taxon>Pseudomonadati</taxon>
        <taxon>Pseudomonadota</taxon>
        <taxon>Betaproteobacteria</taxon>
        <taxon>Neisseriales</taxon>
        <taxon>Neisseriaceae</taxon>
        <taxon>Neisseria</taxon>
    </lineage>
</organism>
<dbReference type="AlphaFoldDB" id="I2NPV8"/>
<dbReference type="EMBL" id="AJMT01000123">
    <property type="protein sequence ID" value="EIG27869.1"/>
    <property type="molecule type" value="Genomic_DNA"/>
</dbReference>
<name>I2NPV8_NEISI</name>
<protein>
    <submittedName>
        <fullName evidence="1">Uncharacterized protein</fullName>
    </submittedName>
</protein>
<comment type="caution">
    <text evidence="1">The sequence shown here is derived from an EMBL/GenBank/DDBJ whole genome shotgun (WGS) entry which is preliminary data.</text>
</comment>
<evidence type="ECO:0000313" key="2">
    <source>
        <dbReference type="Proteomes" id="UP000004473"/>
    </source>
</evidence>
<accession>I2NPV8</accession>
<evidence type="ECO:0000313" key="1">
    <source>
        <dbReference type="EMBL" id="EIG27869.1"/>
    </source>
</evidence>
<reference evidence="1 2" key="1">
    <citation type="submission" date="2012-04" db="EMBL/GenBank/DDBJ databases">
        <authorList>
            <person name="Harkins D.M."/>
            <person name="Madupu R."/>
            <person name="Durkin A.S."/>
            <person name="Torralba M."/>
            <person name="Methe B."/>
            <person name="Sutton G.G."/>
            <person name="Nelson K.E."/>
        </authorList>
    </citation>
    <scope>NUCLEOTIDE SEQUENCE [LARGE SCALE GENOMIC DNA]</scope>
    <source>
        <strain evidence="1 2">VK64</strain>
    </source>
</reference>
<gene>
    <name evidence="1" type="ORF">HMPREF1051_1511</name>
</gene>
<sequence length="37" mass="4199">MDSDVWGEGRGRSLRYGFGLSQVCAYLTERSSENRNT</sequence>
<proteinExistence type="predicted"/>